<dbReference type="Gene3D" id="2.160.20.80">
    <property type="entry name" value="E3 ubiquitin-protein ligase SopA"/>
    <property type="match status" value="2"/>
</dbReference>
<dbReference type="OrthoDB" id="580965at2"/>
<proteinExistence type="predicted"/>
<name>B4VTW1_9CYAN</name>
<dbReference type="InterPro" id="IPR001646">
    <property type="entry name" value="5peptide_repeat"/>
</dbReference>
<feature type="region of interest" description="Disordered" evidence="1">
    <location>
        <begin position="1"/>
        <end position="20"/>
    </location>
</feature>
<keyword evidence="3" id="KW-1185">Reference proteome</keyword>
<dbReference type="AlphaFoldDB" id="B4VTW1"/>
<dbReference type="HOGENOM" id="CLU_388172_0_0_3"/>
<protein>
    <submittedName>
        <fullName evidence="2">Pentapeptide repeat protein</fullName>
    </submittedName>
</protein>
<evidence type="ECO:0000256" key="1">
    <source>
        <dbReference type="SAM" id="MobiDB-lite"/>
    </source>
</evidence>
<dbReference type="RefSeq" id="WP_006101876.1">
    <property type="nucleotide sequence ID" value="NZ_DS989852.1"/>
</dbReference>
<dbReference type="InterPro" id="IPR051082">
    <property type="entry name" value="Pentapeptide-BTB/POZ_domain"/>
</dbReference>
<evidence type="ECO:0000313" key="3">
    <source>
        <dbReference type="Proteomes" id="UP000003835"/>
    </source>
</evidence>
<dbReference type="eggNOG" id="COG1357">
    <property type="taxonomic scope" value="Bacteria"/>
</dbReference>
<dbReference type="STRING" id="118168.MC7420_6023"/>
<dbReference type="PANTHER" id="PTHR14136">
    <property type="entry name" value="BTB_POZ DOMAIN-CONTAINING PROTEIN KCTD9"/>
    <property type="match status" value="1"/>
</dbReference>
<dbReference type="Pfam" id="PF00805">
    <property type="entry name" value="Pentapeptide"/>
    <property type="match status" value="4"/>
</dbReference>
<dbReference type="SUPFAM" id="SSF141571">
    <property type="entry name" value="Pentapeptide repeat-like"/>
    <property type="match status" value="2"/>
</dbReference>
<dbReference type="EMBL" id="DS989852">
    <property type="protein sequence ID" value="EDX74545.1"/>
    <property type="molecule type" value="Genomic_DNA"/>
</dbReference>
<organism evidence="2 3">
    <name type="scientific">Coleofasciculus chthonoplastes PCC 7420</name>
    <dbReference type="NCBI Taxonomy" id="118168"/>
    <lineage>
        <taxon>Bacteria</taxon>
        <taxon>Bacillati</taxon>
        <taxon>Cyanobacteriota</taxon>
        <taxon>Cyanophyceae</taxon>
        <taxon>Coleofasciculales</taxon>
        <taxon>Coleofasciculaceae</taxon>
        <taxon>Coleofasciculus</taxon>
    </lineage>
</organism>
<dbReference type="Proteomes" id="UP000003835">
    <property type="component" value="Unassembled WGS sequence"/>
</dbReference>
<evidence type="ECO:0000313" key="2">
    <source>
        <dbReference type="EMBL" id="EDX74545.1"/>
    </source>
</evidence>
<feature type="region of interest" description="Disordered" evidence="1">
    <location>
        <begin position="746"/>
        <end position="768"/>
    </location>
</feature>
<gene>
    <name evidence="2" type="ORF">MC7420_6023</name>
</gene>
<accession>B4VTW1</accession>
<reference evidence="2 3" key="1">
    <citation type="submission" date="2008-07" db="EMBL/GenBank/DDBJ databases">
        <authorList>
            <person name="Tandeau de Marsac N."/>
            <person name="Ferriera S."/>
            <person name="Johnson J."/>
            <person name="Kravitz S."/>
            <person name="Beeson K."/>
            <person name="Sutton G."/>
            <person name="Rogers Y.-H."/>
            <person name="Friedman R."/>
            <person name="Frazier M."/>
            <person name="Venter J.C."/>
        </authorList>
    </citation>
    <scope>NUCLEOTIDE SEQUENCE [LARGE SCALE GENOMIC DNA]</scope>
    <source>
        <strain evidence="2 3">PCC 7420</strain>
    </source>
</reference>
<dbReference type="PANTHER" id="PTHR14136:SF17">
    <property type="entry name" value="BTB_POZ DOMAIN-CONTAINING PROTEIN KCTD9"/>
    <property type="match status" value="1"/>
</dbReference>
<sequence>MEGRIIPDNQQIDSSVDGESKQQRIQQAQEVIFQFLLDRVENDPPETVLQEFKQLFFSSECTPNPDVARSMYELLEQKNEQEFRNTLKRSCYILINNWLASRRSDSIEELIQTLAKVDSVKFTVSQTLNRLRTWIANFIESQDYQELKVFTSSRTERRGWSHRYAYYLLLPQYLDSQNPVEQRELAKKTAKRLKEKFKFELAMYTVHCNSPTFKKEPPPNPTRLGNGIIRLLKQLISRKFLHSYSHTADVFVQQSKTLTYRDFKQKLLDYLLFSTSPHQSIDFFKKTLTEKLEMLYESYNEETTTMELLLRTCRRTLEFLTTENGQEPSPLFITLTSQGSPLTIVILLLKIILLCNYVRTHLDNCIANLIRYYEKYPETECRFFIHFLDIFNVVFAIYTENVQFDVVKIKKGESAVSELEAYRIFCQLKGANLRGSDLKGADIRNSDLSAADLREANLSSADLSEANLSLAKLGGANLSSAILLGADLTVTDLNSANLNGANLNNANLSRSNLQNINLRRASLIGAKLRHTNLQQADLSHGNLNQAILTGANLKNANLRQTSLQYGDLSEVDLSEANLSQANLTGADLQRSQLDQANLEGATLEQANLSGASLFRADLSQANLSNAQLNQAMLRGANLQEVRLRRAILSHANLEGANLSRADLSRADLSHLNLRGADLSHTFLRHVNLTNADLRQANLTGANLFNANLSGVKVEGAIFKQNAGLSAAQGKELEQRGATVELSQLKSRDRNVWKHPLPPHSLLPNQSEN</sequence>